<accession>A0A6J5TFM3</accession>
<evidence type="ECO:0000313" key="2">
    <source>
        <dbReference type="Proteomes" id="UP000507222"/>
    </source>
</evidence>
<gene>
    <name evidence="1" type="ORF">CURHAP_LOCUS1618</name>
</gene>
<reference evidence="1 2" key="1">
    <citation type="submission" date="2020-05" db="EMBL/GenBank/DDBJ databases">
        <authorList>
            <person name="Campoy J."/>
            <person name="Schneeberger K."/>
            <person name="Spophaly S."/>
        </authorList>
    </citation>
    <scope>NUCLEOTIDE SEQUENCE [LARGE SCALE GENOMIC DNA]</scope>
    <source>
        <strain evidence="1">PruArmRojPasFocal</strain>
    </source>
</reference>
<proteinExistence type="predicted"/>
<protein>
    <submittedName>
        <fullName evidence="1">Uncharacterized protein</fullName>
    </submittedName>
</protein>
<sequence length="92" mass="10234">MALTKATYELMTGAEKLSSLLDDTANWDSRMQMQSSPERPPTLLLVSWVGRCVGPELPKLAFQGQVTKLTHTTWILRLEPRTLSEGAIAPNH</sequence>
<dbReference type="Proteomes" id="UP000507222">
    <property type="component" value="Unassembled WGS sequence"/>
</dbReference>
<dbReference type="AlphaFoldDB" id="A0A6J5TFM3"/>
<name>A0A6J5TFM3_PRUAR</name>
<evidence type="ECO:0000313" key="1">
    <source>
        <dbReference type="EMBL" id="CAB4262389.1"/>
    </source>
</evidence>
<dbReference type="EMBL" id="CAEKDK010000001">
    <property type="protein sequence ID" value="CAB4262389.1"/>
    <property type="molecule type" value="Genomic_DNA"/>
</dbReference>
<organism evidence="1 2">
    <name type="scientific">Prunus armeniaca</name>
    <name type="common">Apricot</name>
    <name type="synonym">Armeniaca vulgaris</name>
    <dbReference type="NCBI Taxonomy" id="36596"/>
    <lineage>
        <taxon>Eukaryota</taxon>
        <taxon>Viridiplantae</taxon>
        <taxon>Streptophyta</taxon>
        <taxon>Embryophyta</taxon>
        <taxon>Tracheophyta</taxon>
        <taxon>Spermatophyta</taxon>
        <taxon>Magnoliopsida</taxon>
        <taxon>eudicotyledons</taxon>
        <taxon>Gunneridae</taxon>
        <taxon>Pentapetalae</taxon>
        <taxon>rosids</taxon>
        <taxon>fabids</taxon>
        <taxon>Rosales</taxon>
        <taxon>Rosaceae</taxon>
        <taxon>Amygdaloideae</taxon>
        <taxon>Amygdaleae</taxon>
        <taxon>Prunus</taxon>
    </lineage>
</organism>